<sequence>MISSCSCKSLPQSVPNSFGNLYLYCISLPVAVHRRRTLIYNHKMEEYPKTDQRKKVKMETNQLWNPSIVDA</sequence>
<accession>A0A314KVP2</accession>
<keyword evidence="2" id="KW-1185">Reference proteome</keyword>
<protein>
    <submittedName>
        <fullName evidence="1">Uncharacterized protein</fullName>
    </submittedName>
</protein>
<dbReference type="AlphaFoldDB" id="A0A314KVP2"/>
<evidence type="ECO:0000313" key="1">
    <source>
        <dbReference type="EMBL" id="OIT32859.1"/>
    </source>
</evidence>
<dbReference type="Proteomes" id="UP000187609">
    <property type="component" value="Unassembled WGS sequence"/>
</dbReference>
<gene>
    <name evidence="1" type="ORF">A4A49_35004</name>
</gene>
<comment type="caution">
    <text evidence="1">The sequence shown here is derived from an EMBL/GenBank/DDBJ whole genome shotgun (WGS) entry which is preliminary data.</text>
</comment>
<name>A0A314KVP2_NICAT</name>
<evidence type="ECO:0000313" key="2">
    <source>
        <dbReference type="Proteomes" id="UP000187609"/>
    </source>
</evidence>
<reference evidence="1" key="1">
    <citation type="submission" date="2016-11" db="EMBL/GenBank/DDBJ databases">
        <title>The genome of Nicotiana attenuata.</title>
        <authorList>
            <person name="Xu S."/>
            <person name="Brockmoeller T."/>
            <person name="Gaquerel E."/>
            <person name="Navarro A."/>
            <person name="Kuhl H."/>
            <person name="Gase K."/>
            <person name="Ling Z."/>
            <person name="Zhou W."/>
            <person name="Kreitzer C."/>
            <person name="Stanke M."/>
            <person name="Tang H."/>
            <person name="Lyons E."/>
            <person name="Pandey P."/>
            <person name="Pandey S.P."/>
            <person name="Timmermann B."/>
            <person name="Baldwin I.T."/>
        </authorList>
    </citation>
    <scope>NUCLEOTIDE SEQUENCE [LARGE SCALE GENOMIC DNA]</scope>
    <source>
        <strain evidence="1">UT</strain>
    </source>
</reference>
<dbReference type="EMBL" id="MJEQ01000982">
    <property type="protein sequence ID" value="OIT32859.1"/>
    <property type="molecule type" value="Genomic_DNA"/>
</dbReference>
<dbReference type="Gramene" id="OIT32859">
    <property type="protein sequence ID" value="OIT32859"/>
    <property type="gene ID" value="A4A49_35004"/>
</dbReference>
<proteinExistence type="predicted"/>
<organism evidence="1 2">
    <name type="scientific">Nicotiana attenuata</name>
    <name type="common">Coyote tobacco</name>
    <dbReference type="NCBI Taxonomy" id="49451"/>
    <lineage>
        <taxon>Eukaryota</taxon>
        <taxon>Viridiplantae</taxon>
        <taxon>Streptophyta</taxon>
        <taxon>Embryophyta</taxon>
        <taxon>Tracheophyta</taxon>
        <taxon>Spermatophyta</taxon>
        <taxon>Magnoliopsida</taxon>
        <taxon>eudicotyledons</taxon>
        <taxon>Gunneridae</taxon>
        <taxon>Pentapetalae</taxon>
        <taxon>asterids</taxon>
        <taxon>lamiids</taxon>
        <taxon>Solanales</taxon>
        <taxon>Solanaceae</taxon>
        <taxon>Nicotianoideae</taxon>
        <taxon>Nicotianeae</taxon>
        <taxon>Nicotiana</taxon>
    </lineage>
</organism>